<dbReference type="InterPro" id="IPR012337">
    <property type="entry name" value="RNaseH-like_sf"/>
</dbReference>
<dbReference type="Proteomes" id="UP000664203">
    <property type="component" value="Unassembled WGS sequence"/>
</dbReference>
<dbReference type="PANTHER" id="PTHR10642:SF26">
    <property type="entry name" value="RIBONUCLEASE H1"/>
    <property type="match status" value="1"/>
</dbReference>
<feature type="domain" description="RNase H type-1" evidence="8">
    <location>
        <begin position="1"/>
        <end position="165"/>
    </location>
</feature>
<organism evidence="9 10">
    <name type="scientific">Alectoria fallacina</name>
    <dbReference type="NCBI Taxonomy" id="1903189"/>
    <lineage>
        <taxon>Eukaryota</taxon>
        <taxon>Fungi</taxon>
        <taxon>Dikarya</taxon>
        <taxon>Ascomycota</taxon>
        <taxon>Pezizomycotina</taxon>
        <taxon>Lecanoromycetes</taxon>
        <taxon>OSLEUM clade</taxon>
        <taxon>Lecanoromycetidae</taxon>
        <taxon>Lecanorales</taxon>
        <taxon>Lecanorineae</taxon>
        <taxon>Parmeliaceae</taxon>
        <taxon>Alectoria</taxon>
    </lineage>
</organism>
<name>A0A8H3I5L3_9LECA</name>
<keyword evidence="7" id="KW-0378">Hydrolase</keyword>
<dbReference type="PANTHER" id="PTHR10642">
    <property type="entry name" value="RIBONUCLEASE H1"/>
    <property type="match status" value="1"/>
</dbReference>
<evidence type="ECO:0000256" key="5">
    <source>
        <dbReference type="ARBA" id="ARBA00022723"/>
    </source>
</evidence>
<evidence type="ECO:0000256" key="3">
    <source>
        <dbReference type="ARBA" id="ARBA00012180"/>
    </source>
</evidence>
<evidence type="ECO:0000313" key="10">
    <source>
        <dbReference type="Proteomes" id="UP000664203"/>
    </source>
</evidence>
<dbReference type="OrthoDB" id="245563at2759"/>
<evidence type="ECO:0000256" key="4">
    <source>
        <dbReference type="ARBA" id="ARBA00022722"/>
    </source>
</evidence>
<reference evidence="9" key="1">
    <citation type="submission" date="2021-03" db="EMBL/GenBank/DDBJ databases">
        <authorList>
            <person name="Tagirdzhanova G."/>
        </authorList>
    </citation>
    <scope>NUCLEOTIDE SEQUENCE</scope>
</reference>
<proteinExistence type="inferred from homology"/>
<keyword evidence="6" id="KW-0255">Endonuclease</keyword>
<dbReference type="EMBL" id="CAJPDR010000027">
    <property type="protein sequence ID" value="CAF9908215.1"/>
    <property type="molecule type" value="Genomic_DNA"/>
</dbReference>
<evidence type="ECO:0000259" key="8">
    <source>
        <dbReference type="PROSITE" id="PS50879"/>
    </source>
</evidence>
<keyword evidence="10" id="KW-1185">Reference proteome</keyword>
<dbReference type="GO" id="GO:0003676">
    <property type="term" value="F:nucleic acid binding"/>
    <property type="evidence" value="ECO:0007669"/>
    <property type="project" value="InterPro"/>
</dbReference>
<dbReference type="Gene3D" id="3.30.420.10">
    <property type="entry name" value="Ribonuclease H-like superfamily/Ribonuclease H"/>
    <property type="match status" value="1"/>
</dbReference>
<protein>
    <recommendedName>
        <fullName evidence="3">ribonuclease H</fullName>
        <ecNumber evidence="3">3.1.26.4</ecNumber>
    </recommendedName>
</protein>
<dbReference type="SUPFAM" id="SSF53098">
    <property type="entry name" value="Ribonuclease H-like"/>
    <property type="match status" value="1"/>
</dbReference>
<evidence type="ECO:0000256" key="1">
    <source>
        <dbReference type="ARBA" id="ARBA00000077"/>
    </source>
</evidence>
<dbReference type="PROSITE" id="PS50879">
    <property type="entry name" value="RNASE_H_1"/>
    <property type="match status" value="1"/>
</dbReference>
<dbReference type="PROSITE" id="PS51257">
    <property type="entry name" value="PROKAR_LIPOPROTEIN"/>
    <property type="match status" value="1"/>
</dbReference>
<accession>A0A8H3I5L3</accession>
<evidence type="ECO:0000256" key="7">
    <source>
        <dbReference type="ARBA" id="ARBA00022801"/>
    </source>
</evidence>
<evidence type="ECO:0000256" key="2">
    <source>
        <dbReference type="ARBA" id="ARBA00005300"/>
    </source>
</evidence>
<dbReference type="GO" id="GO:0043137">
    <property type="term" value="P:DNA replication, removal of RNA primer"/>
    <property type="evidence" value="ECO:0007669"/>
    <property type="project" value="TreeGrafter"/>
</dbReference>
<comment type="caution">
    <text evidence="9">The sequence shown here is derived from an EMBL/GenBank/DDBJ whole genome shotgun (WGS) entry which is preliminary data.</text>
</comment>
<gene>
    <name evidence="9" type="ORF">ALECFALPRED_004352</name>
</gene>
<evidence type="ECO:0000256" key="6">
    <source>
        <dbReference type="ARBA" id="ARBA00022759"/>
    </source>
</evidence>
<dbReference type="GO" id="GO:0004523">
    <property type="term" value="F:RNA-DNA hybrid ribonuclease activity"/>
    <property type="evidence" value="ECO:0007669"/>
    <property type="project" value="UniProtKB-EC"/>
</dbReference>
<dbReference type="InterPro" id="IPR050092">
    <property type="entry name" value="RNase_H"/>
</dbReference>
<comment type="similarity">
    <text evidence="2">Belongs to the RNase H family.</text>
</comment>
<dbReference type="Pfam" id="PF00075">
    <property type="entry name" value="RNase_H"/>
    <property type="match status" value="1"/>
</dbReference>
<dbReference type="EC" id="3.1.26.4" evidence="3"/>
<keyword evidence="4" id="KW-0540">Nuclease</keyword>
<dbReference type="InterPro" id="IPR002156">
    <property type="entry name" value="RNaseH_domain"/>
</dbReference>
<dbReference type="InterPro" id="IPR036397">
    <property type="entry name" value="RNaseH_sf"/>
</dbReference>
<sequence length="165" mass="19059">MGYKMVMYVDGGCRGNGWPGAFGACACFIVRRWGQNETITKRLPASMRPVPTSQRAELHTIIIALEHAIEERGYLNNNPYVDVTIHTDSKYAHGCMTEWYRKWQNNRIINSLGREVANRDLIERALELENDILDHDNVTWEWIPRSDNTVADEAVNDEMDEMEED</sequence>
<dbReference type="AlphaFoldDB" id="A0A8H3I5L3"/>
<dbReference type="GO" id="GO:0046872">
    <property type="term" value="F:metal ion binding"/>
    <property type="evidence" value="ECO:0007669"/>
    <property type="project" value="UniProtKB-KW"/>
</dbReference>
<keyword evidence="5" id="KW-0479">Metal-binding</keyword>
<evidence type="ECO:0000313" key="9">
    <source>
        <dbReference type="EMBL" id="CAF9908215.1"/>
    </source>
</evidence>
<comment type="catalytic activity">
    <reaction evidence="1">
        <text>Endonucleolytic cleavage to 5'-phosphomonoester.</text>
        <dbReference type="EC" id="3.1.26.4"/>
    </reaction>
</comment>